<organism evidence="10 11">
    <name type="scientific">Steroidobacter denitrificans</name>
    <dbReference type="NCBI Taxonomy" id="465721"/>
    <lineage>
        <taxon>Bacteria</taxon>
        <taxon>Pseudomonadati</taxon>
        <taxon>Pseudomonadota</taxon>
        <taxon>Gammaproteobacteria</taxon>
        <taxon>Steroidobacterales</taxon>
        <taxon>Steroidobacteraceae</taxon>
        <taxon>Steroidobacter</taxon>
    </lineage>
</organism>
<evidence type="ECO:0000259" key="9">
    <source>
        <dbReference type="Pfam" id="PF00218"/>
    </source>
</evidence>
<gene>
    <name evidence="10" type="ORF">ACG33_14870</name>
</gene>
<evidence type="ECO:0000256" key="7">
    <source>
        <dbReference type="ARBA" id="ARBA00023141"/>
    </source>
</evidence>
<sequence length="294" mass="31379">MSGLLTEMAQGSLDRLERARAAESEQALWARVSDAPPPPPLRLSPEGFDVIAECKLHSPSAGDLSAHTVDIESRIKAYANGGACAVSVLTEPTRFGGSLAHLQQAARVLLPAKVPVMRKDFLVDPYQVMEARAAGAGGVLVIVRMLDRSRITELLDCAAMLKMFVLIEAFDQADLAVANEVLAARKGHDEQTLVGINCRDLEKLGVDLSRLEDLAEYLPEGHPHVAESGVASIDDVKRVVDIGYALALIGTALMHSQEPCELLDAMLAAGRECALAARGRSLRIATGVAGKDEQ</sequence>
<dbReference type="SUPFAM" id="SSF51366">
    <property type="entry name" value="Ribulose-phoshate binding barrel"/>
    <property type="match status" value="1"/>
</dbReference>
<dbReference type="PATRIC" id="fig|465721.4.peg.3178"/>
<dbReference type="InterPro" id="IPR011060">
    <property type="entry name" value="RibuloseP-bd_barrel"/>
</dbReference>
<evidence type="ECO:0000256" key="3">
    <source>
        <dbReference type="ARBA" id="ARBA00012362"/>
    </source>
</evidence>
<dbReference type="PANTHER" id="PTHR22854:SF2">
    <property type="entry name" value="INDOLE-3-GLYCEROL-PHOSPHATE SYNTHASE"/>
    <property type="match status" value="1"/>
</dbReference>
<evidence type="ECO:0000256" key="1">
    <source>
        <dbReference type="ARBA" id="ARBA00001633"/>
    </source>
</evidence>
<dbReference type="GO" id="GO:0000162">
    <property type="term" value="P:L-tryptophan biosynthetic process"/>
    <property type="evidence" value="ECO:0007669"/>
    <property type="project" value="UniProtKB-UniPathway"/>
</dbReference>
<keyword evidence="6" id="KW-0822">Tryptophan biosynthesis</keyword>
<dbReference type="EMBL" id="CP011971">
    <property type="protein sequence ID" value="AMN48355.1"/>
    <property type="molecule type" value="Genomic_DNA"/>
</dbReference>
<dbReference type="PANTHER" id="PTHR22854">
    <property type="entry name" value="TRYPTOPHAN BIOSYNTHESIS PROTEIN"/>
    <property type="match status" value="1"/>
</dbReference>
<keyword evidence="8" id="KW-0456">Lyase</keyword>
<accession>A0A127FEL5</accession>
<comment type="catalytic activity">
    <reaction evidence="1">
        <text>1-(2-carboxyphenylamino)-1-deoxy-D-ribulose 5-phosphate + H(+) = (1S,2R)-1-C-(indol-3-yl)glycerol 3-phosphate + CO2 + H2O</text>
        <dbReference type="Rhea" id="RHEA:23476"/>
        <dbReference type="ChEBI" id="CHEBI:15377"/>
        <dbReference type="ChEBI" id="CHEBI:15378"/>
        <dbReference type="ChEBI" id="CHEBI:16526"/>
        <dbReference type="ChEBI" id="CHEBI:58613"/>
        <dbReference type="ChEBI" id="CHEBI:58866"/>
        <dbReference type="EC" id="4.1.1.48"/>
    </reaction>
</comment>
<dbReference type="AlphaFoldDB" id="A0A127FEL5"/>
<dbReference type="CDD" id="cd00331">
    <property type="entry name" value="IGPS"/>
    <property type="match status" value="1"/>
</dbReference>
<dbReference type="OrthoDB" id="9804217at2"/>
<keyword evidence="11" id="KW-1185">Reference proteome</keyword>
<dbReference type="Proteomes" id="UP000070250">
    <property type="component" value="Chromosome"/>
</dbReference>
<keyword evidence="4" id="KW-0028">Amino-acid biosynthesis</keyword>
<dbReference type="UniPathway" id="UPA00035">
    <property type="reaction ID" value="UER00043"/>
</dbReference>
<dbReference type="InterPro" id="IPR013785">
    <property type="entry name" value="Aldolase_TIM"/>
</dbReference>
<evidence type="ECO:0000256" key="5">
    <source>
        <dbReference type="ARBA" id="ARBA00022793"/>
    </source>
</evidence>
<dbReference type="EC" id="4.1.1.48" evidence="3"/>
<dbReference type="RefSeq" id="WP_066922358.1">
    <property type="nucleotide sequence ID" value="NZ_CP011971.1"/>
</dbReference>
<keyword evidence="7" id="KW-0057">Aromatic amino acid biosynthesis</keyword>
<dbReference type="Gene3D" id="3.20.20.70">
    <property type="entry name" value="Aldolase class I"/>
    <property type="match status" value="1"/>
</dbReference>
<dbReference type="InterPro" id="IPR013798">
    <property type="entry name" value="Indole-3-glycerol_P_synth_dom"/>
</dbReference>
<comment type="pathway">
    <text evidence="2">Amino-acid biosynthesis; L-tryptophan biosynthesis; L-tryptophan from chorismate: step 4/5.</text>
</comment>
<feature type="domain" description="Indole-3-glycerol phosphate synthase" evidence="9">
    <location>
        <begin position="41"/>
        <end position="258"/>
    </location>
</feature>
<dbReference type="Pfam" id="PF00218">
    <property type="entry name" value="IGPS"/>
    <property type="match status" value="1"/>
</dbReference>
<dbReference type="KEGG" id="sdf:ACG33_14870"/>
<keyword evidence="5" id="KW-0210">Decarboxylase</keyword>
<reference evidence="10 11" key="1">
    <citation type="submission" date="2015-06" db="EMBL/GenBank/DDBJ databases">
        <title>A Comprehensive Approach to Explore the Metabolic and Phylogenetic Diversity of Bacterial Steroid Degradation in the Environment: Testosterone as an Example.</title>
        <authorList>
            <person name="Yang F.-C."/>
            <person name="Chen Y.-L."/>
            <person name="Yu C.-P."/>
            <person name="Tang S.-L."/>
            <person name="Wang P.-H."/>
            <person name="Ismail W."/>
            <person name="Wang C.-H."/>
            <person name="Yang C.-Y."/>
            <person name="Chiang Y.-R."/>
        </authorList>
    </citation>
    <scope>NUCLEOTIDE SEQUENCE [LARGE SCALE GENOMIC DNA]</scope>
    <source>
        <strain evidence="10 11">DSM 18526</strain>
    </source>
</reference>
<proteinExistence type="predicted"/>
<evidence type="ECO:0000256" key="4">
    <source>
        <dbReference type="ARBA" id="ARBA00022605"/>
    </source>
</evidence>
<dbReference type="STRING" id="465721.ACG33_14870"/>
<protein>
    <recommendedName>
        <fullName evidence="3">indole-3-glycerol-phosphate synthase</fullName>
        <ecNumber evidence="3">4.1.1.48</ecNumber>
    </recommendedName>
</protein>
<dbReference type="GO" id="GO:0004640">
    <property type="term" value="F:phosphoribosylanthranilate isomerase activity"/>
    <property type="evidence" value="ECO:0007669"/>
    <property type="project" value="TreeGrafter"/>
</dbReference>
<dbReference type="InterPro" id="IPR045186">
    <property type="entry name" value="Indole-3-glycerol_P_synth"/>
</dbReference>
<dbReference type="GO" id="GO:0004425">
    <property type="term" value="F:indole-3-glycerol-phosphate synthase activity"/>
    <property type="evidence" value="ECO:0007669"/>
    <property type="project" value="UniProtKB-EC"/>
</dbReference>
<evidence type="ECO:0000256" key="8">
    <source>
        <dbReference type="ARBA" id="ARBA00023239"/>
    </source>
</evidence>
<name>A0A127FEL5_STEDE</name>
<evidence type="ECO:0000256" key="2">
    <source>
        <dbReference type="ARBA" id="ARBA00004696"/>
    </source>
</evidence>
<evidence type="ECO:0000313" key="11">
    <source>
        <dbReference type="Proteomes" id="UP000070250"/>
    </source>
</evidence>
<evidence type="ECO:0000256" key="6">
    <source>
        <dbReference type="ARBA" id="ARBA00022822"/>
    </source>
</evidence>
<evidence type="ECO:0000313" key="10">
    <source>
        <dbReference type="EMBL" id="AMN48355.1"/>
    </source>
</evidence>